<sequence>MVHFSFSLFLKGRWYSQIRAQKNALESKFKDESLPASWYHLASPLPHDRGLMEYWHTPAR</sequence>
<organism evidence="1 2">
    <name type="scientific">Flavonifractor plautii ATCC 29863</name>
    <dbReference type="NCBI Taxonomy" id="411475"/>
    <lineage>
        <taxon>Bacteria</taxon>
        <taxon>Bacillati</taxon>
        <taxon>Bacillota</taxon>
        <taxon>Clostridia</taxon>
        <taxon>Eubacteriales</taxon>
        <taxon>Oscillospiraceae</taxon>
        <taxon>Flavonifractor</taxon>
    </lineage>
</organism>
<evidence type="ECO:0000313" key="1">
    <source>
        <dbReference type="EMBL" id="EHM52039.1"/>
    </source>
</evidence>
<accession>G9YQ45</accession>
<dbReference type="AlphaFoldDB" id="G9YQ45"/>
<dbReference type="HOGENOM" id="CLU_2934736_0_0_9"/>
<comment type="caution">
    <text evidence="1">The sequence shown here is derived from an EMBL/GenBank/DDBJ whole genome shotgun (WGS) entry which is preliminary data.</text>
</comment>
<protein>
    <submittedName>
        <fullName evidence="1">Uncharacterized protein</fullName>
    </submittedName>
</protein>
<dbReference type="Proteomes" id="UP000004459">
    <property type="component" value="Unassembled WGS sequence"/>
</dbReference>
<dbReference type="EMBL" id="AGCK01000123">
    <property type="protein sequence ID" value="EHM52039.1"/>
    <property type="molecule type" value="Genomic_DNA"/>
</dbReference>
<evidence type="ECO:0000313" key="2">
    <source>
        <dbReference type="Proteomes" id="UP000004459"/>
    </source>
</evidence>
<gene>
    <name evidence="1" type="ORF">HMPREF0372_01637</name>
</gene>
<reference evidence="1 2" key="1">
    <citation type="submission" date="2011-08" db="EMBL/GenBank/DDBJ databases">
        <authorList>
            <person name="Weinstock G."/>
            <person name="Sodergren E."/>
            <person name="Clifton S."/>
            <person name="Fulton L."/>
            <person name="Fulton B."/>
            <person name="Courtney L."/>
            <person name="Fronick C."/>
            <person name="Harrison M."/>
            <person name="Strong C."/>
            <person name="Farmer C."/>
            <person name="Delahaunty K."/>
            <person name="Markovic C."/>
            <person name="Hall O."/>
            <person name="Minx P."/>
            <person name="Tomlinson C."/>
            <person name="Mitreva M."/>
            <person name="Hou S."/>
            <person name="Chen J."/>
            <person name="Wollam A."/>
            <person name="Pepin K.H."/>
            <person name="Johnson M."/>
            <person name="Bhonagiri V."/>
            <person name="Zhang X."/>
            <person name="Suruliraj S."/>
            <person name="Warren W."/>
            <person name="Chinwalla A."/>
            <person name="Mardis E.R."/>
            <person name="Wilson R.K."/>
        </authorList>
    </citation>
    <scope>NUCLEOTIDE SEQUENCE [LARGE SCALE GENOMIC DNA]</scope>
    <source>
        <strain evidence="1 2">ATCC 29863</strain>
    </source>
</reference>
<name>G9YQ45_FLAPL</name>
<proteinExistence type="predicted"/>